<dbReference type="RefSeq" id="XP_066666318.1">
    <property type="nucleotide sequence ID" value="XM_066814356.1"/>
</dbReference>
<dbReference type="InterPro" id="IPR023213">
    <property type="entry name" value="CAT-like_dom_sf"/>
</dbReference>
<dbReference type="PANTHER" id="PTHR45527">
    <property type="entry name" value="NONRIBOSOMAL PEPTIDE SYNTHETASE"/>
    <property type="match status" value="1"/>
</dbReference>
<dbReference type="Gene3D" id="3.30.559.30">
    <property type="entry name" value="Nonribosomal peptide synthetase, condensation domain"/>
    <property type="match status" value="1"/>
</dbReference>
<dbReference type="Pfam" id="PF00668">
    <property type="entry name" value="Condensation"/>
    <property type="match status" value="1"/>
</dbReference>
<organism evidence="2 3">
    <name type="scientific">Apiospora hydei</name>
    <dbReference type="NCBI Taxonomy" id="1337664"/>
    <lineage>
        <taxon>Eukaryota</taxon>
        <taxon>Fungi</taxon>
        <taxon>Dikarya</taxon>
        <taxon>Ascomycota</taxon>
        <taxon>Pezizomycotina</taxon>
        <taxon>Sordariomycetes</taxon>
        <taxon>Xylariomycetidae</taxon>
        <taxon>Amphisphaeriales</taxon>
        <taxon>Apiosporaceae</taxon>
        <taxon>Apiospora</taxon>
    </lineage>
</organism>
<gene>
    <name evidence="2" type="ORF">PG997_010041</name>
</gene>
<keyword evidence="3" id="KW-1185">Reference proteome</keyword>
<name>A0ABR1VZU4_9PEZI</name>
<accession>A0ABR1VZU4</accession>
<dbReference type="SUPFAM" id="SSF52777">
    <property type="entry name" value="CoA-dependent acyltransferases"/>
    <property type="match status" value="2"/>
</dbReference>
<dbReference type="PANTHER" id="PTHR45527:SF1">
    <property type="entry name" value="FATTY ACID SYNTHASE"/>
    <property type="match status" value="1"/>
</dbReference>
<dbReference type="InterPro" id="IPR001242">
    <property type="entry name" value="Condensation_dom"/>
</dbReference>
<dbReference type="GeneID" id="92047416"/>
<evidence type="ECO:0000259" key="1">
    <source>
        <dbReference type="Pfam" id="PF00668"/>
    </source>
</evidence>
<evidence type="ECO:0000313" key="2">
    <source>
        <dbReference type="EMBL" id="KAK8075378.1"/>
    </source>
</evidence>
<sequence length="455" mass="50429">MHEYQNTLIQEIALGLNIIPQQLDLSISFACNGGDSLSAISVASSCRAKQLPLTVAMLMGSDSVDCVIRELDKAVEGILLCSRAPSNPHHEPTGFTGSHQLVWAPATTTHDNDRVSPATDMQISLMHGSMAQPGRNIIRYCETYRTGDIPQVKRAWLALATTEPIFRTVLEGHEHAYLVAEAEHPPFMWEEKTVYQRDSFEYALSRHSPDTKLTGNAFQVVHLRMGDRATESKVIWSTHHALMDGYSSVLLLNKHRAILSGGAPSPSRSFVSLLGKVAAFRQGQKLASYRFWEKQERALHAAKGELLLPRLMSPVTSLYAREDIVLDITGAELLNRARAARVTVATLFYTAWALVLSRYVDSDCVLFGVVLSGRTIPIVGAQEVVEPLINSVPFLITLQPSANSVDFLQSVFKQSIDLETFQWEVPDRYKMRRFPSMIDIHFEAPTSGTTGLPGL</sequence>
<comment type="caution">
    <text evidence="2">The sequence shown here is derived from an EMBL/GenBank/DDBJ whole genome shotgun (WGS) entry which is preliminary data.</text>
</comment>
<feature type="domain" description="Condensation" evidence="1">
    <location>
        <begin position="148"/>
        <end position="417"/>
    </location>
</feature>
<protein>
    <recommendedName>
        <fullName evidence="1">Condensation domain-containing protein</fullName>
    </recommendedName>
</protein>
<dbReference type="Proteomes" id="UP001433268">
    <property type="component" value="Unassembled WGS sequence"/>
</dbReference>
<dbReference type="Gene3D" id="3.30.559.10">
    <property type="entry name" value="Chloramphenicol acetyltransferase-like domain"/>
    <property type="match status" value="1"/>
</dbReference>
<reference evidence="2 3" key="1">
    <citation type="submission" date="2023-01" db="EMBL/GenBank/DDBJ databases">
        <title>Analysis of 21 Apiospora genomes using comparative genomics revels a genus with tremendous synthesis potential of carbohydrate active enzymes and secondary metabolites.</title>
        <authorList>
            <person name="Sorensen T."/>
        </authorList>
    </citation>
    <scope>NUCLEOTIDE SEQUENCE [LARGE SCALE GENOMIC DNA]</scope>
    <source>
        <strain evidence="2 3">CBS 114990</strain>
    </source>
</reference>
<proteinExistence type="predicted"/>
<evidence type="ECO:0000313" key="3">
    <source>
        <dbReference type="Proteomes" id="UP001433268"/>
    </source>
</evidence>
<dbReference type="EMBL" id="JAQQWN010000007">
    <property type="protein sequence ID" value="KAK8075378.1"/>
    <property type="molecule type" value="Genomic_DNA"/>
</dbReference>